<organism evidence="1">
    <name type="scientific">Solanum chacoense</name>
    <name type="common">Chaco potato</name>
    <dbReference type="NCBI Taxonomy" id="4108"/>
    <lineage>
        <taxon>Eukaryota</taxon>
        <taxon>Viridiplantae</taxon>
        <taxon>Streptophyta</taxon>
        <taxon>Embryophyta</taxon>
        <taxon>Tracheophyta</taxon>
        <taxon>Spermatophyta</taxon>
        <taxon>Magnoliopsida</taxon>
        <taxon>eudicotyledons</taxon>
        <taxon>Gunneridae</taxon>
        <taxon>Pentapetalae</taxon>
        <taxon>asterids</taxon>
        <taxon>lamiids</taxon>
        <taxon>Solanales</taxon>
        <taxon>Solanaceae</taxon>
        <taxon>Solanoideae</taxon>
        <taxon>Solaneae</taxon>
        <taxon>Solanum</taxon>
    </lineage>
</organism>
<name>A0A0V0HJ37_SOLCH</name>
<sequence>MLFRLSFCGKRSNVNEIDSLVGFLSSVHLRRDTEFLHCKYSSTFVVPFRRNESSYLSKHSLVATVWNDTTIDFFQKSPLALLKIFSILVLLPLRKNELGGLHANCNANKNQK</sequence>
<proteinExistence type="predicted"/>
<accession>A0A0V0HJ37</accession>
<dbReference type="AlphaFoldDB" id="A0A0V0HJ37"/>
<reference evidence="1" key="1">
    <citation type="submission" date="2015-12" db="EMBL/GenBank/DDBJ databases">
        <title>Gene expression during late stages of embryo sac development: a critical building block for successful pollen-pistil interactions.</title>
        <authorList>
            <person name="Liu Y."/>
            <person name="Joly V."/>
            <person name="Sabar M."/>
            <person name="Matton D.P."/>
        </authorList>
    </citation>
    <scope>NUCLEOTIDE SEQUENCE</scope>
</reference>
<feature type="non-terminal residue" evidence="1">
    <location>
        <position position="112"/>
    </location>
</feature>
<dbReference type="EMBL" id="GEDG01018782">
    <property type="protein sequence ID" value="JAP20494.1"/>
    <property type="molecule type" value="Transcribed_RNA"/>
</dbReference>
<protein>
    <submittedName>
        <fullName evidence="1">Putative ovule protein</fullName>
    </submittedName>
</protein>
<evidence type="ECO:0000313" key="1">
    <source>
        <dbReference type="EMBL" id="JAP20494.1"/>
    </source>
</evidence>